<feature type="transmembrane region" description="Helical" evidence="1">
    <location>
        <begin position="71"/>
        <end position="92"/>
    </location>
</feature>
<proteinExistence type="predicted"/>
<name>A0ABS4GBE0_9FIRM</name>
<organism evidence="2 3">
    <name type="scientific">Sedimentibacter acidaminivorans</name>
    <dbReference type="NCBI Taxonomy" id="913099"/>
    <lineage>
        <taxon>Bacteria</taxon>
        <taxon>Bacillati</taxon>
        <taxon>Bacillota</taxon>
        <taxon>Tissierellia</taxon>
        <taxon>Sedimentibacter</taxon>
    </lineage>
</organism>
<dbReference type="InterPro" id="IPR007359">
    <property type="entry name" value="SigmaE_reg_RseC_MucC"/>
</dbReference>
<keyword evidence="3" id="KW-1185">Reference proteome</keyword>
<dbReference type="Proteomes" id="UP001519342">
    <property type="component" value="Unassembled WGS sequence"/>
</dbReference>
<reference evidence="2 3" key="1">
    <citation type="submission" date="2021-03" db="EMBL/GenBank/DDBJ databases">
        <title>Genomic Encyclopedia of Type Strains, Phase IV (KMG-IV): sequencing the most valuable type-strain genomes for metagenomic binning, comparative biology and taxonomic classification.</title>
        <authorList>
            <person name="Goeker M."/>
        </authorList>
    </citation>
    <scope>NUCLEOTIDE SEQUENCE [LARGE SCALE GENOMIC DNA]</scope>
    <source>
        <strain evidence="2 3">DSM 24004</strain>
    </source>
</reference>
<dbReference type="PANTHER" id="PTHR35867">
    <property type="entry name" value="PROTEIN RSEC"/>
    <property type="match status" value="1"/>
</dbReference>
<keyword evidence="1" id="KW-0812">Transmembrane</keyword>
<dbReference type="EMBL" id="JAGGKS010000002">
    <property type="protein sequence ID" value="MBP1925000.1"/>
    <property type="molecule type" value="Genomic_DNA"/>
</dbReference>
<protein>
    <submittedName>
        <fullName evidence="2">Sigma-E factor negative regulatory protein RseC</fullName>
    </submittedName>
</protein>
<evidence type="ECO:0000256" key="1">
    <source>
        <dbReference type="SAM" id="Phobius"/>
    </source>
</evidence>
<gene>
    <name evidence="2" type="ORF">J2Z76_000857</name>
</gene>
<dbReference type="Pfam" id="PF04246">
    <property type="entry name" value="RseC_MucC"/>
    <property type="match status" value="1"/>
</dbReference>
<evidence type="ECO:0000313" key="2">
    <source>
        <dbReference type="EMBL" id="MBP1925000.1"/>
    </source>
</evidence>
<sequence>MEQVGKIERIDGNMATILVKRVSMCGDNCKSCSSACKVNGVVIKTEVASDIKVGDYVEISTENEVMFKHIFMLYGTPFVIMLGTIFAFMFLFKNSSNRDLISALSGLASLGLSYFILKNYDKKEMENNAIKYTVAKKL</sequence>
<comment type="caution">
    <text evidence="2">The sequence shown here is derived from an EMBL/GenBank/DDBJ whole genome shotgun (WGS) entry which is preliminary data.</text>
</comment>
<accession>A0ABS4GBE0</accession>
<keyword evidence="1" id="KW-0472">Membrane</keyword>
<dbReference type="RefSeq" id="WP_209510756.1">
    <property type="nucleotide sequence ID" value="NZ_JAGGKS010000002.1"/>
</dbReference>
<feature type="transmembrane region" description="Helical" evidence="1">
    <location>
        <begin position="98"/>
        <end position="117"/>
    </location>
</feature>
<keyword evidence="1" id="KW-1133">Transmembrane helix</keyword>
<dbReference type="PANTHER" id="PTHR35867:SF1">
    <property type="entry name" value="PROTEIN RSEC"/>
    <property type="match status" value="1"/>
</dbReference>
<evidence type="ECO:0000313" key="3">
    <source>
        <dbReference type="Proteomes" id="UP001519342"/>
    </source>
</evidence>